<evidence type="ECO:0000313" key="2">
    <source>
        <dbReference type="EMBL" id="TKW54157.1"/>
    </source>
</evidence>
<feature type="transmembrane region" description="Helical" evidence="1">
    <location>
        <begin position="39"/>
        <end position="57"/>
    </location>
</feature>
<feature type="transmembrane region" description="Helical" evidence="1">
    <location>
        <begin position="95"/>
        <end position="112"/>
    </location>
</feature>
<keyword evidence="1" id="KW-0472">Membrane</keyword>
<dbReference type="Proteomes" id="UP000310108">
    <property type="component" value="Unassembled WGS sequence"/>
</dbReference>
<comment type="caution">
    <text evidence="2">The sequence shown here is derived from an EMBL/GenBank/DDBJ whole genome shotgun (WGS) entry which is preliminary data.</text>
</comment>
<reference evidence="2 3" key="1">
    <citation type="journal article" date="2019" name="PLoS ONE">
        <title>Comparative genome analysis indicates high evolutionary potential of pathogenicity genes in Colletotrichum tanaceti.</title>
        <authorList>
            <person name="Lelwala R.V."/>
            <person name="Korhonen P.K."/>
            <person name="Young N.D."/>
            <person name="Scott J.B."/>
            <person name="Ades P.A."/>
            <person name="Gasser R.B."/>
            <person name="Taylor P.W.J."/>
        </authorList>
    </citation>
    <scope>NUCLEOTIDE SEQUENCE [LARGE SCALE GENOMIC DNA]</scope>
    <source>
        <strain evidence="2">BRIP57314</strain>
    </source>
</reference>
<dbReference type="AlphaFoldDB" id="A0A4U6XJ67"/>
<accession>A0A4U6XJ67</accession>
<feature type="transmembrane region" description="Helical" evidence="1">
    <location>
        <begin position="5"/>
        <end position="27"/>
    </location>
</feature>
<keyword evidence="3" id="KW-1185">Reference proteome</keyword>
<protein>
    <submittedName>
        <fullName evidence="2">Uncharacterized protein</fullName>
    </submittedName>
</protein>
<organism evidence="2 3">
    <name type="scientific">Colletotrichum tanaceti</name>
    <dbReference type="NCBI Taxonomy" id="1306861"/>
    <lineage>
        <taxon>Eukaryota</taxon>
        <taxon>Fungi</taxon>
        <taxon>Dikarya</taxon>
        <taxon>Ascomycota</taxon>
        <taxon>Pezizomycotina</taxon>
        <taxon>Sordariomycetes</taxon>
        <taxon>Hypocreomycetidae</taxon>
        <taxon>Glomerellales</taxon>
        <taxon>Glomerellaceae</taxon>
        <taxon>Colletotrichum</taxon>
        <taxon>Colletotrichum destructivum species complex</taxon>
    </lineage>
</organism>
<dbReference type="EMBL" id="PJEX01000152">
    <property type="protein sequence ID" value="TKW54157.1"/>
    <property type="molecule type" value="Genomic_DNA"/>
</dbReference>
<evidence type="ECO:0000313" key="3">
    <source>
        <dbReference type="Proteomes" id="UP000310108"/>
    </source>
</evidence>
<evidence type="ECO:0000256" key="1">
    <source>
        <dbReference type="SAM" id="Phobius"/>
    </source>
</evidence>
<keyword evidence="1" id="KW-0812">Transmembrane</keyword>
<proteinExistence type="predicted"/>
<name>A0A4U6XJ67_9PEZI</name>
<sequence length="156" mass="17619">MGLLFLAEMVIVMTFHCYLLFYTDFFPSPAPLDPPPWETALPALAFALGLLAWALVLDPADRLVRDGPLQICTVGLVCFMWLQLAQWTPWCMLRALQWSPVLALAFVAWGAYRKWTGAGERFGVRWERAEEVGPFRVDALFGGAGPVMVREVWNGW</sequence>
<keyword evidence="1" id="KW-1133">Transmembrane helix</keyword>
<feature type="transmembrane region" description="Helical" evidence="1">
    <location>
        <begin position="69"/>
        <end position="89"/>
    </location>
</feature>
<gene>
    <name evidence="2" type="ORF">CTA1_465</name>
</gene>